<sequence length="146" mass="16419">MKTILMKNILMKKNEKLLNVNLLINKIEALKLTPFIIFVLENPSSSPIPVMDSDFLVEEVDTFLVFERLDTSGVLPSTLSPIHPVINSFDELIIDECFDPGRGNQYVIPDVKGNATLASDINDIVLKDRWPAKPTDGIDAWEQSKH</sequence>
<keyword evidence="2" id="KW-1185">Reference proteome</keyword>
<dbReference type="Proteomes" id="UP001151760">
    <property type="component" value="Unassembled WGS sequence"/>
</dbReference>
<protein>
    <recommendedName>
        <fullName evidence="3">Reverse transcriptase domain-containing protein</fullName>
    </recommendedName>
</protein>
<reference evidence="1" key="2">
    <citation type="submission" date="2022-01" db="EMBL/GenBank/DDBJ databases">
        <authorList>
            <person name="Yamashiro T."/>
            <person name="Shiraishi A."/>
            <person name="Satake H."/>
            <person name="Nakayama K."/>
        </authorList>
    </citation>
    <scope>NUCLEOTIDE SEQUENCE</scope>
</reference>
<dbReference type="EMBL" id="BQNB010012021">
    <property type="protein sequence ID" value="GJS98160.1"/>
    <property type="molecule type" value="Genomic_DNA"/>
</dbReference>
<reference evidence="1" key="1">
    <citation type="journal article" date="2022" name="Int. J. Mol. Sci.">
        <title>Draft Genome of Tanacetum Coccineum: Genomic Comparison of Closely Related Tanacetum-Family Plants.</title>
        <authorList>
            <person name="Yamashiro T."/>
            <person name="Shiraishi A."/>
            <person name="Nakayama K."/>
            <person name="Satake H."/>
        </authorList>
    </citation>
    <scope>NUCLEOTIDE SEQUENCE</scope>
</reference>
<gene>
    <name evidence="1" type="ORF">Tco_0819330</name>
</gene>
<proteinExistence type="predicted"/>
<evidence type="ECO:0000313" key="1">
    <source>
        <dbReference type="EMBL" id="GJS98160.1"/>
    </source>
</evidence>
<comment type="caution">
    <text evidence="1">The sequence shown here is derived from an EMBL/GenBank/DDBJ whole genome shotgun (WGS) entry which is preliminary data.</text>
</comment>
<accession>A0ABQ5A688</accession>
<name>A0ABQ5A688_9ASTR</name>
<organism evidence="1 2">
    <name type="scientific">Tanacetum coccineum</name>
    <dbReference type="NCBI Taxonomy" id="301880"/>
    <lineage>
        <taxon>Eukaryota</taxon>
        <taxon>Viridiplantae</taxon>
        <taxon>Streptophyta</taxon>
        <taxon>Embryophyta</taxon>
        <taxon>Tracheophyta</taxon>
        <taxon>Spermatophyta</taxon>
        <taxon>Magnoliopsida</taxon>
        <taxon>eudicotyledons</taxon>
        <taxon>Gunneridae</taxon>
        <taxon>Pentapetalae</taxon>
        <taxon>asterids</taxon>
        <taxon>campanulids</taxon>
        <taxon>Asterales</taxon>
        <taxon>Asteraceae</taxon>
        <taxon>Asteroideae</taxon>
        <taxon>Anthemideae</taxon>
        <taxon>Anthemidinae</taxon>
        <taxon>Tanacetum</taxon>
    </lineage>
</organism>
<evidence type="ECO:0008006" key="3">
    <source>
        <dbReference type="Google" id="ProtNLM"/>
    </source>
</evidence>
<evidence type="ECO:0000313" key="2">
    <source>
        <dbReference type="Proteomes" id="UP001151760"/>
    </source>
</evidence>